<evidence type="ECO:0000313" key="19">
    <source>
        <dbReference type="Ensembl" id="ENSLLEP00000005165.1"/>
    </source>
</evidence>
<dbReference type="OrthoDB" id="2739686at2759"/>
<evidence type="ECO:0000259" key="18">
    <source>
        <dbReference type="Pfam" id="PF13088"/>
    </source>
</evidence>
<dbReference type="FunFam" id="2.120.10.10:FF:000002">
    <property type="entry name" value="Neuraminidase 3"/>
    <property type="match status" value="1"/>
</dbReference>
<evidence type="ECO:0000256" key="15">
    <source>
        <dbReference type="ARBA" id="ARBA00023277"/>
    </source>
</evidence>
<dbReference type="GeneTree" id="ENSGT00950000182944"/>
<dbReference type="InterPro" id="IPR009582">
    <property type="entry name" value="Spc2/SPCS2"/>
</dbReference>
<protein>
    <recommendedName>
        <fullName evidence="6">Signal peptidase complex subunit 2</fullName>
        <ecNumber evidence="5">3.2.1.18</ecNumber>
    </recommendedName>
</protein>
<keyword evidence="16" id="KW-0326">Glycosidase</keyword>
<evidence type="ECO:0000256" key="13">
    <source>
        <dbReference type="ARBA" id="ARBA00023098"/>
    </source>
</evidence>
<keyword evidence="10" id="KW-0256">Endoplasmic reticulum</keyword>
<evidence type="ECO:0000256" key="1">
    <source>
        <dbReference type="ARBA" id="ARBA00000427"/>
    </source>
</evidence>
<dbReference type="PANTHER" id="PTHR10628:SF23">
    <property type="entry name" value="SIALIDASE-3"/>
    <property type="match status" value="1"/>
</dbReference>
<dbReference type="PANTHER" id="PTHR10628">
    <property type="entry name" value="SIALIDASE"/>
    <property type="match status" value="1"/>
</dbReference>
<dbReference type="GO" id="GO:0006465">
    <property type="term" value="P:signal peptide processing"/>
    <property type="evidence" value="ECO:0007669"/>
    <property type="project" value="InterPro"/>
</dbReference>
<evidence type="ECO:0000256" key="14">
    <source>
        <dbReference type="ARBA" id="ARBA00023136"/>
    </source>
</evidence>
<gene>
    <name evidence="19" type="primary">NEU3</name>
</gene>
<dbReference type="InterPro" id="IPR036278">
    <property type="entry name" value="Sialidase_sf"/>
</dbReference>
<comment type="subcellular location">
    <subcellularLocation>
        <location evidence="2">Endoplasmic reticulum membrane</location>
        <topology evidence="2">Multi-pass membrane protein</topology>
    </subcellularLocation>
</comment>
<reference evidence="19" key="2">
    <citation type="submission" date="2025-09" db="UniProtKB">
        <authorList>
            <consortium name="Ensembl"/>
        </authorList>
    </citation>
    <scope>IDENTIFICATION</scope>
</reference>
<evidence type="ECO:0000256" key="8">
    <source>
        <dbReference type="ARBA" id="ARBA00022737"/>
    </source>
</evidence>
<sequence>MAARGGKNGSILEKWKIDDKPVKVDKWDGSAVKNSLDDAAKKVLLEKYKYVENFCLIDGRLIICTISCVFAIVALVWDYLHPFPESKPVLAICVISYPLPFGLLPYSVICSFLGQGQTWVFKSGRNAAVMAALDLPDTVTLFHRETNGITYRIPALIHIPDPPTFLAFAEMRSTPRDQDALHLVMRRGVESSGFLHWENITSLTSAKLPGHRTMNPCPVYDAGSGTVFLFFVCVRSNCSEVYQILTGRNAARICCVTSVDQGQTWSPLRDLTEEVMGDYLKNCATLAVGPGHGIQAQSGRLLVPAYFYYIHYRVCCLPVPFKTKSHSFVFYSDDHGKSWHKGNMLWNQTTGECEVAEVLCSNNTCLLYCTARTTRHYRVEAYSTSQGMAFGKSHLSKNLCEPPTGCQGSVVTFYPPEECGGTEEPDGGCDSETSGLQKKAMSWLLYSHPTSRKKRENLGVYLNKSPLVFSSWSQPWIINEGPSAYSDLAVCRDLHSFGCLFECGENACEKITFRRFTVEELLKNISTP</sequence>
<keyword evidence="20" id="KW-1185">Reference proteome</keyword>
<keyword evidence="7 17" id="KW-0812">Transmembrane</keyword>
<evidence type="ECO:0000256" key="2">
    <source>
        <dbReference type="ARBA" id="ARBA00004477"/>
    </source>
</evidence>
<dbReference type="GO" id="GO:0006689">
    <property type="term" value="P:ganglioside catabolic process"/>
    <property type="evidence" value="ECO:0007669"/>
    <property type="project" value="TreeGrafter"/>
</dbReference>
<evidence type="ECO:0000256" key="9">
    <source>
        <dbReference type="ARBA" id="ARBA00022801"/>
    </source>
</evidence>
<dbReference type="Ensembl" id="ENSLLET00000005391.1">
    <property type="protein sequence ID" value="ENSLLEP00000005165.1"/>
    <property type="gene ID" value="ENSLLEG00000003294.1"/>
</dbReference>
<comment type="similarity">
    <text evidence="3">Belongs to the SPCS2 family.</text>
</comment>
<proteinExistence type="inferred from homology"/>
<dbReference type="InterPro" id="IPR026856">
    <property type="entry name" value="Sialidase_fam"/>
</dbReference>
<reference evidence="19" key="1">
    <citation type="submission" date="2025-08" db="UniProtKB">
        <authorList>
            <consortium name="Ensembl"/>
        </authorList>
    </citation>
    <scope>IDENTIFICATION</scope>
</reference>
<dbReference type="EC" id="3.2.1.18" evidence="5"/>
<dbReference type="Gene3D" id="2.120.10.10">
    <property type="match status" value="1"/>
</dbReference>
<dbReference type="SUPFAM" id="SSF50939">
    <property type="entry name" value="Sialidases"/>
    <property type="match status" value="1"/>
</dbReference>
<dbReference type="InterPro" id="IPR011040">
    <property type="entry name" value="Sialidase"/>
</dbReference>
<keyword evidence="8" id="KW-0677">Repeat</keyword>
<dbReference type="Pfam" id="PF06703">
    <property type="entry name" value="SPC25"/>
    <property type="match status" value="1"/>
</dbReference>
<evidence type="ECO:0000313" key="20">
    <source>
        <dbReference type="Proteomes" id="UP000694569"/>
    </source>
</evidence>
<keyword evidence="14 17" id="KW-0472">Membrane</keyword>
<dbReference type="GO" id="GO:0009313">
    <property type="term" value="P:oligosaccharide catabolic process"/>
    <property type="evidence" value="ECO:0007669"/>
    <property type="project" value="TreeGrafter"/>
</dbReference>
<evidence type="ECO:0000256" key="16">
    <source>
        <dbReference type="ARBA" id="ARBA00023295"/>
    </source>
</evidence>
<keyword evidence="12 17" id="KW-1133">Transmembrane helix</keyword>
<evidence type="ECO:0000256" key="10">
    <source>
        <dbReference type="ARBA" id="ARBA00022824"/>
    </source>
</evidence>
<evidence type="ECO:0000256" key="6">
    <source>
        <dbReference type="ARBA" id="ARBA00017057"/>
    </source>
</evidence>
<evidence type="ECO:0000256" key="3">
    <source>
        <dbReference type="ARBA" id="ARBA00007324"/>
    </source>
</evidence>
<dbReference type="AlphaFoldDB" id="A0A8C5LYJ1"/>
<dbReference type="Proteomes" id="UP000694569">
    <property type="component" value="Unplaced"/>
</dbReference>
<evidence type="ECO:0000256" key="12">
    <source>
        <dbReference type="ARBA" id="ARBA00022989"/>
    </source>
</evidence>
<dbReference type="GO" id="GO:0005787">
    <property type="term" value="C:signal peptidase complex"/>
    <property type="evidence" value="ECO:0007669"/>
    <property type="project" value="InterPro"/>
</dbReference>
<evidence type="ECO:0000256" key="7">
    <source>
        <dbReference type="ARBA" id="ARBA00022692"/>
    </source>
</evidence>
<feature type="transmembrane region" description="Helical" evidence="17">
    <location>
        <begin position="57"/>
        <end position="77"/>
    </location>
</feature>
<evidence type="ECO:0000256" key="4">
    <source>
        <dbReference type="ARBA" id="ARBA00009348"/>
    </source>
</evidence>
<dbReference type="GO" id="GO:0004308">
    <property type="term" value="F:exo-alpha-sialidase activity"/>
    <property type="evidence" value="ECO:0007669"/>
    <property type="project" value="UniProtKB-EC"/>
</dbReference>
<feature type="domain" description="Sialidase" evidence="18">
    <location>
        <begin position="179"/>
        <end position="493"/>
    </location>
</feature>
<accession>A0A8C5LYJ1</accession>
<keyword evidence="13" id="KW-0443">Lipid metabolism</keyword>
<comment type="similarity">
    <text evidence="4">Belongs to the glycosyl hydrolase 33 family.</text>
</comment>
<dbReference type="Pfam" id="PF13088">
    <property type="entry name" value="BNR_2"/>
    <property type="match status" value="1"/>
</dbReference>
<name>A0A8C5LYJ1_9ANUR</name>
<evidence type="ECO:0000256" key="11">
    <source>
        <dbReference type="ARBA" id="ARBA00022963"/>
    </source>
</evidence>
<organism evidence="19 20">
    <name type="scientific">Leptobrachium leishanense</name>
    <name type="common">Leishan spiny toad</name>
    <dbReference type="NCBI Taxonomy" id="445787"/>
    <lineage>
        <taxon>Eukaryota</taxon>
        <taxon>Metazoa</taxon>
        <taxon>Chordata</taxon>
        <taxon>Craniata</taxon>
        <taxon>Vertebrata</taxon>
        <taxon>Euteleostomi</taxon>
        <taxon>Amphibia</taxon>
        <taxon>Batrachia</taxon>
        <taxon>Anura</taxon>
        <taxon>Pelobatoidea</taxon>
        <taxon>Megophryidae</taxon>
        <taxon>Leptobrachium</taxon>
    </lineage>
</organism>
<evidence type="ECO:0000256" key="17">
    <source>
        <dbReference type="SAM" id="Phobius"/>
    </source>
</evidence>
<evidence type="ECO:0000256" key="5">
    <source>
        <dbReference type="ARBA" id="ARBA00012733"/>
    </source>
</evidence>
<keyword evidence="9" id="KW-0378">Hydrolase</keyword>
<comment type="catalytic activity">
    <reaction evidence="1">
        <text>Hydrolysis of alpha-(2-&gt;3)-, alpha-(2-&gt;6)-, alpha-(2-&gt;8)- glycosidic linkages of terminal sialic acid residues in oligosaccharides, glycoproteins, glycolipids, colominic acid and synthetic substrates.</text>
        <dbReference type="EC" id="3.2.1.18"/>
    </reaction>
</comment>
<keyword evidence="15" id="KW-0119">Carbohydrate metabolism</keyword>
<dbReference type="CDD" id="cd15482">
    <property type="entry name" value="Sialidase_non-viral"/>
    <property type="match status" value="1"/>
</dbReference>
<keyword evidence="11" id="KW-0442">Lipid degradation</keyword>